<feature type="domain" description="DUF4352" evidence="3">
    <location>
        <begin position="84"/>
        <end position="178"/>
    </location>
</feature>
<keyword evidence="1" id="KW-0732">Signal</keyword>
<dbReference type="EMBL" id="JBHSXQ010000015">
    <property type="protein sequence ID" value="MFC6907268.1"/>
    <property type="molecule type" value="Genomic_DNA"/>
</dbReference>
<reference evidence="5" key="1">
    <citation type="journal article" date="2014" name="Int. J. Syst. Evol. Microbiol.">
        <title>Complete genome sequence of Corynebacterium casei LMG S-19264T (=DSM 44701T), isolated from a smear-ripened cheese.</title>
        <authorList>
            <consortium name="US DOE Joint Genome Institute (JGI-PGF)"/>
            <person name="Walter F."/>
            <person name="Albersmeier A."/>
            <person name="Kalinowski J."/>
            <person name="Ruckert C."/>
        </authorList>
    </citation>
    <scope>NUCLEOTIDE SEQUENCE [LARGE SCALE GENOMIC DNA]</scope>
    <source>
        <strain evidence="5">CGMCC 1.15793</strain>
    </source>
</reference>
<dbReference type="Gene3D" id="2.60.40.1240">
    <property type="match status" value="1"/>
</dbReference>
<evidence type="ECO:0000256" key="1">
    <source>
        <dbReference type="ARBA" id="ARBA00022729"/>
    </source>
</evidence>
<protein>
    <submittedName>
        <fullName evidence="5">DUF4352 domain-containing protein</fullName>
    </submittedName>
</protein>
<feature type="compositionally biased region" description="Acidic residues" evidence="2">
    <location>
        <begin position="24"/>
        <end position="76"/>
    </location>
</feature>
<evidence type="ECO:0000313" key="4">
    <source>
        <dbReference type="EMBL" id="MFC6907257.1"/>
    </source>
</evidence>
<keyword evidence="6" id="KW-1185">Reference proteome</keyword>
<organism evidence="5 6">
    <name type="scientific">Halalkalicoccus tibetensis</name>
    <dbReference type="NCBI Taxonomy" id="175632"/>
    <lineage>
        <taxon>Archaea</taxon>
        <taxon>Methanobacteriati</taxon>
        <taxon>Methanobacteriota</taxon>
        <taxon>Stenosarchaea group</taxon>
        <taxon>Halobacteria</taxon>
        <taxon>Halobacteriales</taxon>
        <taxon>Halococcaceae</taxon>
        <taxon>Halalkalicoccus</taxon>
    </lineage>
</organism>
<dbReference type="AlphaFoldDB" id="A0ABD5V6M8"/>
<proteinExistence type="predicted"/>
<dbReference type="Pfam" id="PF11611">
    <property type="entry name" value="DUF4352"/>
    <property type="match status" value="1"/>
</dbReference>
<reference evidence="5" key="3">
    <citation type="submission" date="2024-09" db="EMBL/GenBank/DDBJ databases">
        <authorList>
            <person name="Sun Q."/>
        </authorList>
    </citation>
    <scope>NUCLEOTIDE SEQUENCE</scope>
    <source>
        <strain evidence="5">CGMCC 1.15793</strain>
    </source>
</reference>
<evidence type="ECO:0000313" key="5">
    <source>
        <dbReference type="EMBL" id="MFC6907268.1"/>
    </source>
</evidence>
<dbReference type="InterPro" id="IPR029050">
    <property type="entry name" value="Immunoprotect_excell_Ig-like"/>
</dbReference>
<dbReference type="Proteomes" id="UP001596312">
    <property type="component" value="Unassembled WGS sequence"/>
</dbReference>
<feature type="region of interest" description="Disordered" evidence="2">
    <location>
        <begin position="19"/>
        <end position="78"/>
    </location>
</feature>
<reference evidence="6" key="2">
    <citation type="journal article" date="2019" name="Int. J. Syst. Evol. Microbiol.">
        <title>The Global Catalogue of Microorganisms (GCM) 10K type strain sequencing project: providing services to taxonomists for standard genome sequencing and annotation.</title>
        <authorList>
            <consortium name="The Broad Institute Genomics Platform"/>
            <consortium name="The Broad Institute Genome Sequencing Center for Infectious Disease"/>
            <person name="Wu L."/>
            <person name="Ma J."/>
        </authorList>
    </citation>
    <scope>NUCLEOTIDE SEQUENCE [LARGE SCALE GENOMIC DNA]</scope>
    <source>
        <strain evidence="6">CGMCC 1.3240</strain>
    </source>
</reference>
<dbReference type="PROSITE" id="PS51257">
    <property type="entry name" value="PROKAR_LIPOPROTEIN"/>
    <property type="match status" value="1"/>
</dbReference>
<sequence length="203" mass="22580">MQRRNFIVTCGAATTTLLAGCAGSDDDEEENGEDEEEEEEPAENGDADEEENGEEEGEDAEFIDEADDQVELAYGEEAEHSNGMIAVAHGFEFEDQLGDFDEPDQGQFALLEFEARNEGDEAERTPSAWQDIVLLHDDSQYDSEFVSDMGGREEYDDGEIQPDVTREGYIAFDVPGDLDEGDLDTLWHDDFLGADIDVRWTAS</sequence>
<evidence type="ECO:0000256" key="2">
    <source>
        <dbReference type="SAM" id="MobiDB-lite"/>
    </source>
</evidence>
<gene>
    <name evidence="4" type="ORF">ACFQGH_18935</name>
    <name evidence="5" type="ORF">ACFQGH_18990</name>
</gene>
<evidence type="ECO:0000259" key="3">
    <source>
        <dbReference type="Pfam" id="PF11611"/>
    </source>
</evidence>
<accession>A0ABD5V6M8</accession>
<comment type="caution">
    <text evidence="5">The sequence shown here is derived from an EMBL/GenBank/DDBJ whole genome shotgun (WGS) entry which is preliminary data.</text>
</comment>
<name>A0ABD5V6M8_9EURY</name>
<evidence type="ECO:0000313" key="6">
    <source>
        <dbReference type="Proteomes" id="UP001596312"/>
    </source>
</evidence>
<dbReference type="EMBL" id="JBHSXQ010000014">
    <property type="protein sequence ID" value="MFC6907257.1"/>
    <property type="molecule type" value="Genomic_DNA"/>
</dbReference>
<dbReference type="InterPro" id="IPR029051">
    <property type="entry name" value="DUF4352"/>
</dbReference>